<evidence type="ECO:0000313" key="3">
    <source>
        <dbReference type="Proteomes" id="UP000325372"/>
    </source>
</evidence>
<proteinExistence type="predicted"/>
<comment type="caution">
    <text evidence="2">The sequence shown here is derived from an EMBL/GenBank/DDBJ whole genome shotgun (WGS) entry which is preliminary data.</text>
</comment>
<evidence type="ECO:0000256" key="1">
    <source>
        <dbReference type="SAM" id="Phobius"/>
    </source>
</evidence>
<keyword evidence="3" id="KW-1185">Reference proteome</keyword>
<keyword evidence="1" id="KW-0812">Transmembrane</keyword>
<feature type="transmembrane region" description="Helical" evidence="1">
    <location>
        <begin position="36"/>
        <end position="55"/>
    </location>
</feature>
<dbReference type="Proteomes" id="UP000325372">
    <property type="component" value="Unassembled WGS sequence"/>
</dbReference>
<keyword evidence="1" id="KW-1133">Transmembrane helix</keyword>
<reference evidence="2 3" key="1">
    <citation type="submission" date="2019-09" db="EMBL/GenBank/DDBJ databases">
        <title>Wenzhouxiangella sp. Genome sequencing and assembly.</title>
        <authorList>
            <person name="Zhang R."/>
        </authorList>
    </citation>
    <scope>NUCLEOTIDE SEQUENCE [LARGE SCALE GENOMIC DNA]</scope>
    <source>
        <strain evidence="2 3">W260</strain>
    </source>
</reference>
<organism evidence="2 3">
    <name type="scientific">Marinihelvus fidelis</name>
    <dbReference type="NCBI Taxonomy" id="2613842"/>
    <lineage>
        <taxon>Bacteria</taxon>
        <taxon>Pseudomonadati</taxon>
        <taxon>Pseudomonadota</taxon>
        <taxon>Gammaproteobacteria</taxon>
        <taxon>Chromatiales</taxon>
        <taxon>Wenzhouxiangellaceae</taxon>
        <taxon>Marinihelvus</taxon>
    </lineage>
</organism>
<accession>A0A5N0T6B5</accession>
<evidence type="ECO:0000313" key="2">
    <source>
        <dbReference type="EMBL" id="KAA9129687.1"/>
    </source>
</evidence>
<dbReference type="RefSeq" id="WP_150865625.1">
    <property type="nucleotide sequence ID" value="NZ_VYXP01000013.1"/>
</dbReference>
<gene>
    <name evidence="2" type="ORF">F3N42_15095</name>
</gene>
<dbReference type="EMBL" id="VYXP01000013">
    <property type="protein sequence ID" value="KAA9129687.1"/>
    <property type="molecule type" value="Genomic_DNA"/>
</dbReference>
<keyword evidence="1" id="KW-0472">Membrane</keyword>
<dbReference type="AlphaFoldDB" id="A0A5N0T6B5"/>
<name>A0A5N0T6B5_9GAMM</name>
<protein>
    <submittedName>
        <fullName evidence="2">Uncharacterized protein</fullName>
    </submittedName>
</protein>
<sequence>MSANYTLMLLVIAPCFLMGIIMQAMAANRGLSRPAWFVLGFIPFVNLVALILLALKPTRQKTTPQ</sequence>